<accession>A0A1H1LGB4</accession>
<protein>
    <submittedName>
        <fullName evidence="1">Uncharacterized protein</fullName>
    </submittedName>
</protein>
<reference evidence="2" key="1">
    <citation type="submission" date="2016-10" db="EMBL/GenBank/DDBJ databases">
        <authorList>
            <person name="Varghese N."/>
            <person name="Submissions S."/>
        </authorList>
    </citation>
    <scope>NUCLEOTIDE SEQUENCE [LARGE SCALE GENOMIC DNA]</scope>
    <source>
        <strain evidence="2">2SM5</strain>
    </source>
</reference>
<gene>
    <name evidence="1" type="ORF">SAMN05216198_0238</name>
</gene>
<sequence>MPWGVSYCSAQIGWRVGRTTISFSETRPGWLRANRITSAISSACKASMDYFSLSKLCFFFSSVIPSKNSVFTMPGYILITRALLAHDLGKSGDGGLGGGVDGGAGDQGVNHGRGYVDQRTLGFFQQPAA</sequence>
<organism evidence="1 2">
    <name type="scientific">Halopseudomonas litoralis</name>
    <dbReference type="NCBI Taxonomy" id="797277"/>
    <lineage>
        <taxon>Bacteria</taxon>
        <taxon>Pseudomonadati</taxon>
        <taxon>Pseudomonadota</taxon>
        <taxon>Gammaproteobacteria</taxon>
        <taxon>Pseudomonadales</taxon>
        <taxon>Pseudomonadaceae</taxon>
        <taxon>Halopseudomonas</taxon>
    </lineage>
</organism>
<evidence type="ECO:0000313" key="2">
    <source>
        <dbReference type="Proteomes" id="UP000243426"/>
    </source>
</evidence>
<evidence type="ECO:0000313" key="1">
    <source>
        <dbReference type="EMBL" id="SDR73352.1"/>
    </source>
</evidence>
<dbReference type="Proteomes" id="UP000243426">
    <property type="component" value="Chromosome I"/>
</dbReference>
<proteinExistence type="predicted"/>
<dbReference type="AlphaFoldDB" id="A0A1H1LGB4"/>
<keyword evidence="2" id="KW-1185">Reference proteome</keyword>
<dbReference type="EMBL" id="LT629748">
    <property type="protein sequence ID" value="SDR73352.1"/>
    <property type="molecule type" value="Genomic_DNA"/>
</dbReference>
<name>A0A1H1LGB4_9GAMM</name>